<dbReference type="EMBL" id="JAVRQU010000021">
    <property type="protein sequence ID" value="KAK5691485.1"/>
    <property type="molecule type" value="Genomic_DNA"/>
</dbReference>
<dbReference type="InterPro" id="IPR002110">
    <property type="entry name" value="Ankyrin_rpt"/>
</dbReference>
<feature type="repeat" description="ANK" evidence="3">
    <location>
        <begin position="607"/>
        <end position="639"/>
    </location>
</feature>
<accession>A0AAN7W0F2</accession>
<evidence type="ECO:0000313" key="5">
    <source>
        <dbReference type="EMBL" id="KAK5691485.1"/>
    </source>
</evidence>
<evidence type="ECO:0000256" key="3">
    <source>
        <dbReference type="PROSITE-ProRule" id="PRU00023"/>
    </source>
</evidence>
<keyword evidence="1" id="KW-0677">Repeat</keyword>
<feature type="region of interest" description="Disordered" evidence="4">
    <location>
        <begin position="481"/>
        <end position="501"/>
    </location>
</feature>
<dbReference type="SMART" id="SM00248">
    <property type="entry name" value="ANK"/>
    <property type="match status" value="6"/>
</dbReference>
<dbReference type="Proteomes" id="UP001310594">
    <property type="component" value="Unassembled WGS sequence"/>
</dbReference>
<dbReference type="Pfam" id="PF12796">
    <property type="entry name" value="Ank_2"/>
    <property type="match status" value="2"/>
</dbReference>
<dbReference type="PANTHER" id="PTHR24198:SF165">
    <property type="entry name" value="ANKYRIN REPEAT-CONTAINING PROTEIN-RELATED"/>
    <property type="match status" value="1"/>
</dbReference>
<feature type="repeat" description="ANK" evidence="3">
    <location>
        <begin position="574"/>
        <end position="606"/>
    </location>
</feature>
<evidence type="ECO:0000256" key="4">
    <source>
        <dbReference type="SAM" id="MobiDB-lite"/>
    </source>
</evidence>
<organism evidence="5 6">
    <name type="scientific">Elasticomyces elasticus</name>
    <dbReference type="NCBI Taxonomy" id="574655"/>
    <lineage>
        <taxon>Eukaryota</taxon>
        <taxon>Fungi</taxon>
        <taxon>Dikarya</taxon>
        <taxon>Ascomycota</taxon>
        <taxon>Pezizomycotina</taxon>
        <taxon>Dothideomycetes</taxon>
        <taxon>Dothideomycetidae</taxon>
        <taxon>Mycosphaerellales</taxon>
        <taxon>Teratosphaeriaceae</taxon>
        <taxon>Elasticomyces</taxon>
    </lineage>
</organism>
<dbReference type="Gene3D" id="1.25.40.20">
    <property type="entry name" value="Ankyrin repeat-containing domain"/>
    <property type="match status" value="2"/>
</dbReference>
<proteinExistence type="predicted"/>
<name>A0AAN7W0F2_9PEZI</name>
<evidence type="ECO:0000256" key="1">
    <source>
        <dbReference type="ARBA" id="ARBA00022737"/>
    </source>
</evidence>
<sequence>MAAELQTVSAVFDLLKLAWSAGLFLKKVSEADNIALEVRERVERLRHVTEGVNAVLQRREEAGVPLTSEGDVSVEAKINESLRACITFLQNLEQRIEGFNVSDVPLKVLVNRFKIAWRHKSISQRQSDLEARISILQTNLVVLQLFDQAQTYSTIGTNHNELLSLIATLGEQVLSGNNLLKSILNQHGQRTSAVKPSPETDQDRDGGAVSSLSDCLHAAEDIYEKYTSEYVPDNGSIRGQNRVIAPSRPLSPCGTPEFEPTTPVSEMVSATPSSSGMAVDAVSHIETHALPLRILNRYIADHRDRARLEIDKQHFNQAETCLDSAARYSEAREHQYGIPFVEKVQIGEELANIYQQQGRWAEAVSKVHELMRENSQGVDDAAVLANARQNQLLASVYFDRHTHSTSGTLHSGSDDLEVAEKHAHVAFAKRDSILERDGGPVTPEGEVDRHYVCMQLLVSILEARGKLVEANVWREMLVEGSATSESLRPSTSASRPLVEPSKDRHEVLVTAIKSGDGDQIQNQTAFQDLNLEKVLGRGEGKTLLMHAVECSDESVVHKLLDPAVGATVDTRNRKGRTALHIAASQGRHDLVRCLLHHDADIEAKDNDGETPIVAAVKGGHRDIVQDLLDRGANATTKNSGRLNEFGLLHHATFLPSTRMIDLLLDLVPDLADSVDQAGRTPLHLCAEAEMVEQAKALLEHKHHADVDALDSTSRTPLYFAASKPATSQQRIAMVDLLVFHGASVDEAKPPPRMREYAALKSSVVPRRASRLSRHDSISTDGSIGTVSTSGSKLSRMISRFTK</sequence>
<comment type="caution">
    <text evidence="5">The sequence shown here is derived from an EMBL/GenBank/DDBJ whole genome shotgun (WGS) entry which is preliminary data.</text>
</comment>
<feature type="region of interest" description="Disordered" evidence="4">
    <location>
        <begin position="767"/>
        <end position="790"/>
    </location>
</feature>
<protein>
    <recommendedName>
        <fullName evidence="7">Fungal N-terminal domain-containing protein</fullName>
    </recommendedName>
</protein>
<evidence type="ECO:0008006" key="7">
    <source>
        <dbReference type="Google" id="ProtNLM"/>
    </source>
</evidence>
<evidence type="ECO:0000313" key="6">
    <source>
        <dbReference type="Proteomes" id="UP001310594"/>
    </source>
</evidence>
<dbReference type="PRINTS" id="PR01415">
    <property type="entry name" value="ANKYRIN"/>
</dbReference>
<dbReference type="PROSITE" id="PS50297">
    <property type="entry name" value="ANK_REP_REGION"/>
    <property type="match status" value="2"/>
</dbReference>
<evidence type="ECO:0000256" key="2">
    <source>
        <dbReference type="ARBA" id="ARBA00023043"/>
    </source>
</evidence>
<dbReference type="SUPFAM" id="SSF48403">
    <property type="entry name" value="Ankyrin repeat"/>
    <property type="match status" value="1"/>
</dbReference>
<feature type="compositionally biased region" description="Polar residues" evidence="4">
    <location>
        <begin position="778"/>
        <end position="790"/>
    </location>
</feature>
<feature type="compositionally biased region" description="Polar residues" evidence="4">
    <location>
        <begin position="481"/>
        <end position="494"/>
    </location>
</feature>
<dbReference type="PANTHER" id="PTHR24198">
    <property type="entry name" value="ANKYRIN REPEAT AND PROTEIN KINASE DOMAIN-CONTAINING PROTEIN"/>
    <property type="match status" value="1"/>
</dbReference>
<dbReference type="AlphaFoldDB" id="A0AAN7W0F2"/>
<feature type="region of interest" description="Disordered" evidence="4">
    <location>
        <begin position="189"/>
        <end position="210"/>
    </location>
</feature>
<dbReference type="InterPro" id="IPR036770">
    <property type="entry name" value="Ankyrin_rpt-contain_sf"/>
</dbReference>
<reference evidence="5" key="1">
    <citation type="submission" date="2023-08" db="EMBL/GenBank/DDBJ databases">
        <title>Black Yeasts Isolated from many extreme environments.</title>
        <authorList>
            <person name="Coleine C."/>
            <person name="Stajich J.E."/>
            <person name="Selbmann L."/>
        </authorList>
    </citation>
    <scope>NUCLEOTIDE SEQUENCE</scope>
    <source>
        <strain evidence="5">CCFEE 5810</strain>
    </source>
</reference>
<gene>
    <name evidence="5" type="ORF">LTR97_011478</name>
</gene>
<keyword evidence="2 3" id="KW-0040">ANK repeat</keyword>
<dbReference type="PROSITE" id="PS50088">
    <property type="entry name" value="ANK_REPEAT"/>
    <property type="match status" value="2"/>
</dbReference>